<proteinExistence type="predicted"/>
<protein>
    <submittedName>
        <fullName evidence="2">Uncharacterized protein</fullName>
    </submittedName>
</protein>
<feature type="compositionally biased region" description="Polar residues" evidence="1">
    <location>
        <begin position="199"/>
        <end position="208"/>
    </location>
</feature>
<name>A0ABQ9IK99_9NEOP</name>
<sequence>MTSQVGACRTVYTGEGGTSLADTRARDQGGRRESGELAKSSLRGASRRVASVSGDEVTQLVDGHVFIHNVTPSFSVKCLALIQLGDMRANAQVSLVYLMSEPKGCRLPEAIYLVRNLETRGPLALSTRGLHGRDTTPTIGLKGIIFFLFFCYSKSDKEIIEANRCKTVRIERQIISARQLILMMWVWSSAGIQRRGNGRSPSKSTNQGIVRHDSHLQNSGVTRPGIEPGSPWWEACNLTAQSPWPLISQSFDNIALLEGLSHVDPEYNPVVLNTILLRKVGGDHQTSGQIADLDVKSQSPAISPLGQNARPHILQLAVPSLDFVHALYGLRVTAFNAHVMPQMRVCSSNSLTGIKQSHCTPSFKYLNCSVDGKSGTTGYRIGARHWPWPITMFLRHPAAILEATLILFVQHLGKLAYQVNAILLGATSGHLGRLSTSFDHHIRKLSPVFNAILVGTSYGHLGRLSTSFDRHFGKCRLTTVSVGSHLRPTIILDASVDGVSSVEDGTAKEPDALTSGVTTAVTGEGTTGTAKDIVVDVTDRDNPLSTMSASKLCYPS</sequence>
<accession>A0ABQ9IK99</accession>
<reference evidence="2 3" key="1">
    <citation type="submission" date="2023-02" db="EMBL/GenBank/DDBJ databases">
        <title>LHISI_Scaffold_Assembly.</title>
        <authorList>
            <person name="Stuart O.P."/>
            <person name="Cleave R."/>
            <person name="Magrath M.J.L."/>
            <person name="Mikheyev A.S."/>
        </authorList>
    </citation>
    <scope>NUCLEOTIDE SEQUENCE [LARGE SCALE GENOMIC DNA]</scope>
    <source>
        <strain evidence="2">Daus_M_001</strain>
        <tissue evidence="2">Leg muscle</tissue>
    </source>
</reference>
<dbReference type="Proteomes" id="UP001159363">
    <property type="component" value="Chromosome 1"/>
</dbReference>
<organism evidence="2 3">
    <name type="scientific">Dryococelus australis</name>
    <dbReference type="NCBI Taxonomy" id="614101"/>
    <lineage>
        <taxon>Eukaryota</taxon>
        <taxon>Metazoa</taxon>
        <taxon>Ecdysozoa</taxon>
        <taxon>Arthropoda</taxon>
        <taxon>Hexapoda</taxon>
        <taxon>Insecta</taxon>
        <taxon>Pterygota</taxon>
        <taxon>Neoptera</taxon>
        <taxon>Polyneoptera</taxon>
        <taxon>Phasmatodea</taxon>
        <taxon>Verophasmatodea</taxon>
        <taxon>Anareolatae</taxon>
        <taxon>Phasmatidae</taxon>
        <taxon>Eurycanthinae</taxon>
        <taxon>Dryococelus</taxon>
    </lineage>
</organism>
<feature type="region of interest" description="Disordered" evidence="1">
    <location>
        <begin position="19"/>
        <end position="40"/>
    </location>
</feature>
<evidence type="ECO:0000313" key="3">
    <source>
        <dbReference type="Proteomes" id="UP001159363"/>
    </source>
</evidence>
<gene>
    <name evidence="2" type="ORF">PR048_002435</name>
</gene>
<keyword evidence="3" id="KW-1185">Reference proteome</keyword>
<evidence type="ECO:0000256" key="1">
    <source>
        <dbReference type="SAM" id="MobiDB-lite"/>
    </source>
</evidence>
<dbReference type="EMBL" id="JARBHB010000001">
    <property type="protein sequence ID" value="KAJ8897089.1"/>
    <property type="molecule type" value="Genomic_DNA"/>
</dbReference>
<feature type="compositionally biased region" description="Basic and acidic residues" evidence="1">
    <location>
        <begin position="23"/>
        <end position="36"/>
    </location>
</feature>
<feature type="region of interest" description="Disordered" evidence="1">
    <location>
        <begin position="193"/>
        <end position="224"/>
    </location>
</feature>
<comment type="caution">
    <text evidence="2">The sequence shown here is derived from an EMBL/GenBank/DDBJ whole genome shotgun (WGS) entry which is preliminary data.</text>
</comment>
<evidence type="ECO:0000313" key="2">
    <source>
        <dbReference type="EMBL" id="KAJ8897089.1"/>
    </source>
</evidence>